<reference evidence="11" key="1">
    <citation type="submission" date="2019-08" db="EMBL/GenBank/DDBJ databases">
        <title>The genome of the North American firefly Photinus pyralis.</title>
        <authorList>
            <consortium name="Photinus pyralis genome working group"/>
            <person name="Fallon T.R."/>
            <person name="Sander Lower S.E."/>
            <person name="Weng J.-K."/>
        </authorList>
    </citation>
    <scope>NUCLEOTIDE SEQUENCE</scope>
    <source>
        <strain evidence="11">TRF0915ILg1</strain>
        <tissue evidence="11">Whole body</tissue>
    </source>
</reference>
<dbReference type="GO" id="GO:0003723">
    <property type="term" value="F:RNA binding"/>
    <property type="evidence" value="ECO:0007669"/>
    <property type="project" value="InterPro"/>
</dbReference>
<dbReference type="InterPro" id="IPR047575">
    <property type="entry name" value="Sm"/>
</dbReference>
<dbReference type="CDD" id="cd01720">
    <property type="entry name" value="Sm_D2"/>
    <property type="match status" value="1"/>
</dbReference>
<comment type="subcellular location">
    <subcellularLocation>
        <location evidence="2">Cytoplasm</location>
        <location evidence="2">Cytosol</location>
    </subcellularLocation>
    <subcellularLocation>
        <location evidence="1">Nucleus</location>
    </subcellularLocation>
</comment>
<dbReference type="GO" id="GO:0008380">
    <property type="term" value="P:RNA splicing"/>
    <property type="evidence" value="ECO:0007669"/>
    <property type="project" value="UniProtKB-KW"/>
</dbReference>
<feature type="domain" description="Sm" evidence="10">
    <location>
        <begin position="30"/>
        <end position="110"/>
    </location>
</feature>
<dbReference type="PANTHER" id="PTHR12777">
    <property type="entry name" value="SMALL NUCLEAR RIBONUCLEOPROTEIN SM D2"/>
    <property type="match status" value="1"/>
</dbReference>
<evidence type="ECO:0000256" key="3">
    <source>
        <dbReference type="ARBA" id="ARBA00008146"/>
    </source>
</evidence>
<evidence type="ECO:0000313" key="12">
    <source>
        <dbReference type="Proteomes" id="UP000801492"/>
    </source>
</evidence>
<gene>
    <name evidence="11" type="ORF">ILUMI_04445</name>
</gene>
<dbReference type="AlphaFoldDB" id="A0A8K0D952"/>
<evidence type="ECO:0000256" key="9">
    <source>
        <dbReference type="ARBA" id="ARBA00033125"/>
    </source>
</evidence>
<evidence type="ECO:0000313" key="11">
    <source>
        <dbReference type="EMBL" id="KAF2901748.1"/>
    </source>
</evidence>
<dbReference type="InterPro" id="IPR010920">
    <property type="entry name" value="LSM_dom_sf"/>
</dbReference>
<evidence type="ECO:0000256" key="6">
    <source>
        <dbReference type="ARBA" id="ARBA00023187"/>
    </source>
</evidence>
<dbReference type="Pfam" id="PF01423">
    <property type="entry name" value="LSM"/>
    <property type="match status" value="2"/>
</dbReference>
<keyword evidence="8" id="KW-0687">Ribonucleoprotein</keyword>
<evidence type="ECO:0000256" key="7">
    <source>
        <dbReference type="ARBA" id="ARBA00023242"/>
    </source>
</evidence>
<evidence type="ECO:0000256" key="1">
    <source>
        <dbReference type="ARBA" id="ARBA00004123"/>
    </source>
</evidence>
<accession>A0A8K0D952</accession>
<dbReference type="GO" id="GO:0006397">
    <property type="term" value="P:mRNA processing"/>
    <property type="evidence" value="ECO:0007669"/>
    <property type="project" value="UniProtKB-KW"/>
</dbReference>
<keyword evidence="4" id="KW-0963">Cytoplasm</keyword>
<dbReference type="Proteomes" id="UP000801492">
    <property type="component" value="Unassembled WGS sequence"/>
</dbReference>
<evidence type="ECO:0000259" key="10">
    <source>
        <dbReference type="PROSITE" id="PS52002"/>
    </source>
</evidence>
<protein>
    <recommendedName>
        <fullName evidence="9">snRNP core protein D2</fullName>
    </recommendedName>
</protein>
<dbReference type="GO" id="GO:0005829">
    <property type="term" value="C:cytosol"/>
    <property type="evidence" value="ECO:0007669"/>
    <property type="project" value="UniProtKB-SubCell"/>
</dbReference>
<proteinExistence type="inferred from homology"/>
<dbReference type="GO" id="GO:0030532">
    <property type="term" value="C:small nuclear ribonucleoprotein complex"/>
    <property type="evidence" value="ECO:0007669"/>
    <property type="project" value="InterPro"/>
</dbReference>
<dbReference type="OrthoDB" id="437526at2759"/>
<evidence type="ECO:0000256" key="2">
    <source>
        <dbReference type="ARBA" id="ARBA00004514"/>
    </source>
</evidence>
<evidence type="ECO:0000256" key="5">
    <source>
        <dbReference type="ARBA" id="ARBA00022664"/>
    </source>
</evidence>
<evidence type="ECO:0000256" key="8">
    <source>
        <dbReference type="ARBA" id="ARBA00023274"/>
    </source>
</evidence>
<dbReference type="SMART" id="SM00651">
    <property type="entry name" value="Sm"/>
    <property type="match status" value="3"/>
</dbReference>
<keyword evidence="6" id="KW-0508">mRNA splicing</keyword>
<comment type="similarity">
    <text evidence="3">Belongs to the snRNP core protein family.</text>
</comment>
<keyword evidence="7" id="KW-0539">Nucleus</keyword>
<keyword evidence="12" id="KW-1185">Reference proteome</keyword>
<dbReference type="EMBL" id="VTPC01001506">
    <property type="protein sequence ID" value="KAF2901748.1"/>
    <property type="molecule type" value="Genomic_DNA"/>
</dbReference>
<dbReference type="Gene3D" id="2.30.30.100">
    <property type="match status" value="3"/>
</dbReference>
<sequence>MLSSTDPQSRVFTTQMQEILNDVEVNMGPLSVLANAVRNNNKVLVHIQGNRKFLGQVETFDRHFNMILEDVIEMWTVKTRSKKRINKSRFISKLLIRGDSVILVARNPPTSNYQHLAELKNKPDSLVEDSWDESAFNTNMLFLVKESMKHKVKVRINCRNGRKLFGHVREFDRNLNLTLERVLEFYTEEPQFNNKNCYFERMYVGAKEIISLMPASMAVSNKTEIKRQPEPSIEKHWDELVFKTEMFSSLIKAVELNQYVQIGCYNGKRKLFAQVKAFDTNLNLTLTDVLEVYTDNPEFANKHRYFPETFLSSKGITLLALVPIVDEYLYACV</sequence>
<dbReference type="InterPro" id="IPR001163">
    <property type="entry name" value="Sm_dom_euk/arc"/>
</dbReference>
<dbReference type="PROSITE" id="PS52002">
    <property type="entry name" value="SM"/>
    <property type="match status" value="1"/>
</dbReference>
<name>A0A8K0D952_IGNLU</name>
<dbReference type="InterPro" id="IPR027248">
    <property type="entry name" value="Sm_D2"/>
</dbReference>
<evidence type="ECO:0000256" key="4">
    <source>
        <dbReference type="ARBA" id="ARBA00022490"/>
    </source>
</evidence>
<organism evidence="11 12">
    <name type="scientific">Ignelater luminosus</name>
    <name type="common">Cucubano</name>
    <name type="synonym">Pyrophorus luminosus</name>
    <dbReference type="NCBI Taxonomy" id="2038154"/>
    <lineage>
        <taxon>Eukaryota</taxon>
        <taxon>Metazoa</taxon>
        <taxon>Ecdysozoa</taxon>
        <taxon>Arthropoda</taxon>
        <taxon>Hexapoda</taxon>
        <taxon>Insecta</taxon>
        <taxon>Pterygota</taxon>
        <taxon>Neoptera</taxon>
        <taxon>Endopterygota</taxon>
        <taxon>Coleoptera</taxon>
        <taxon>Polyphaga</taxon>
        <taxon>Elateriformia</taxon>
        <taxon>Elateroidea</taxon>
        <taxon>Elateridae</taxon>
        <taxon>Agrypninae</taxon>
        <taxon>Pyrophorini</taxon>
        <taxon>Ignelater</taxon>
    </lineage>
</organism>
<keyword evidence="5" id="KW-0507">mRNA processing</keyword>
<comment type="caution">
    <text evidence="11">The sequence shown here is derived from an EMBL/GenBank/DDBJ whole genome shotgun (WGS) entry which is preliminary data.</text>
</comment>
<dbReference type="SUPFAM" id="SSF50182">
    <property type="entry name" value="Sm-like ribonucleoproteins"/>
    <property type="match status" value="3"/>
</dbReference>